<protein>
    <recommendedName>
        <fullName evidence="4 11">2-isopropylmalate synthase</fullName>
        <ecNumber evidence="3 11">2.3.3.13</ecNumber>
    </recommendedName>
    <alternativeName>
        <fullName evidence="11">Alpha-IPM synthase</fullName>
    </alternativeName>
    <alternativeName>
        <fullName evidence="11">Alpha-isopropylmalate synthase</fullName>
    </alternativeName>
</protein>
<evidence type="ECO:0000256" key="1">
    <source>
        <dbReference type="ARBA" id="ARBA00004689"/>
    </source>
</evidence>
<dbReference type="GO" id="GO:0003985">
    <property type="term" value="F:acetyl-CoA C-acetyltransferase activity"/>
    <property type="evidence" value="ECO:0007669"/>
    <property type="project" value="UniProtKB-UniRule"/>
</dbReference>
<dbReference type="Pfam" id="PF22617">
    <property type="entry name" value="HCS_D2"/>
    <property type="match status" value="1"/>
</dbReference>
<dbReference type="Gene3D" id="3.30.160.270">
    <property type="match status" value="1"/>
</dbReference>
<dbReference type="GO" id="GO:0003852">
    <property type="term" value="F:2-isopropylmalate synthase activity"/>
    <property type="evidence" value="ECO:0007669"/>
    <property type="project" value="UniProtKB-UniRule"/>
</dbReference>
<feature type="binding site" evidence="11">
    <location>
        <position position="17"/>
    </location>
    <ligand>
        <name>Mn(2+)</name>
        <dbReference type="ChEBI" id="CHEBI:29035"/>
    </ligand>
</feature>
<evidence type="ECO:0000256" key="9">
    <source>
        <dbReference type="ARBA" id="ARBA00023211"/>
    </source>
</evidence>
<comment type="catalytic activity">
    <reaction evidence="11">
        <text>3-methyl-2-oxobutanoate + acetyl-CoA + H2O = (2S)-2-isopropylmalate + CoA + H(+)</text>
        <dbReference type="Rhea" id="RHEA:21524"/>
        <dbReference type="ChEBI" id="CHEBI:1178"/>
        <dbReference type="ChEBI" id="CHEBI:11851"/>
        <dbReference type="ChEBI" id="CHEBI:15377"/>
        <dbReference type="ChEBI" id="CHEBI:15378"/>
        <dbReference type="ChEBI" id="CHEBI:57287"/>
        <dbReference type="ChEBI" id="CHEBI:57288"/>
        <dbReference type="EC" id="2.3.3.13"/>
    </reaction>
</comment>
<dbReference type="PROSITE" id="PS00816">
    <property type="entry name" value="AIPM_HOMOCIT_SYNTH_2"/>
    <property type="match status" value="1"/>
</dbReference>
<feature type="region of interest" description="Disordered" evidence="12">
    <location>
        <begin position="507"/>
        <end position="532"/>
    </location>
</feature>
<dbReference type="Gene3D" id="3.20.20.70">
    <property type="entry name" value="Aldolase class I"/>
    <property type="match status" value="1"/>
</dbReference>
<dbReference type="InterPro" id="IPR050073">
    <property type="entry name" value="2-IPM_HCS-like"/>
</dbReference>
<dbReference type="SUPFAM" id="SSF51569">
    <property type="entry name" value="Aldolase"/>
    <property type="match status" value="1"/>
</dbReference>
<comment type="pathway">
    <text evidence="1 11">Amino-acid biosynthesis; L-leucine biosynthesis; L-leucine from 3-methyl-2-oxobutanoate: step 1/4.</text>
</comment>
<dbReference type="InterPro" id="IPR002034">
    <property type="entry name" value="AIPM/Hcit_synth_CS"/>
</dbReference>
<dbReference type="InterPro" id="IPR005671">
    <property type="entry name" value="LeuA_bact_synth"/>
</dbReference>
<name>A0A059XRY2_9BACT</name>
<keyword evidence="15" id="KW-1185">Reference proteome</keyword>
<dbReference type="SUPFAM" id="SSF110921">
    <property type="entry name" value="2-isopropylmalate synthase LeuA, allosteric (dimerisation) domain"/>
    <property type="match status" value="1"/>
</dbReference>
<dbReference type="NCBIfam" id="NF002087">
    <property type="entry name" value="PRK00915.1-4"/>
    <property type="match status" value="1"/>
</dbReference>
<dbReference type="FunFam" id="3.30.160.270:FF:000003">
    <property type="entry name" value="2-isopropylmalate synthase"/>
    <property type="match status" value="1"/>
</dbReference>
<dbReference type="EC" id="2.3.3.13" evidence="3 11"/>
<dbReference type="OrthoDB" id="9804858at2"/>
<dbReference type="PANTHER" id="PTHR10277:SF9">
    <property type="entry name" value="2-ISOPROPYLMALATE SYNTHASE 1, CHLOROPLASTIC-RELATED"/>
    <property type="match status" value="1"/>
</dbReference>
<dbReference type="AlphaFoldDB" id="A0A059XRY2"/>
<dbReference type="KEGG" id="lfp:Y981_13035"/>
<keyword evidence="8 11" id="KW-0479">Metal-binding</keyword>
<evidence type="ECO:0000256" key="2">
    <source>
        <dbReference type="ARBA" id="ARBA00009396"/>
    </source>
</evidence>
<keyword evidence="9 11" id="KW-0464">Manganese</keyword>
<reference evidence="14 15" key="2">
    <citation type="journal article" date="2015" name="Biomed. Res. Int.">
        <title>Effects of Arsenite Resistance on the Growth and Functional Gene Expression of Leptospirillum ferriphilum and Acidithiobacillus thiooxidans in Pure Culture and Coculture.</title>
        <authorList>
            <person name="Jiang H."/>
            <person name="Liang Y."/>
            <person name="Yin H."/>
            <person name="Xiao Y."/>
            <person name="Guo X."/>
            <person name="Xu Y."/>
            <person name="Hu Q."/>
            <person name="Liu H."/>
            <person name="Liu X."/>
        </authorList>
    </citation>
    <scope>NUCLEOTIDE SEQUENCE [LARGE SCALE GENOMIC DNA]</scope>
    <source>
        <strain evidence="14 15">YSK</strain>
    </source>
</reference>
<evidence type="ECO:0000256" key="8">
    <source>
        <dbReference type="ARBA" id="ARBA00022723"/>
    </source>
</evidence>
<feature type="domain" description="Pyruvate carboxyltransferase" evidence="13">
    <location>
        <begin position="8"/>
        <end position="274"/>
    </location>
</feature>
<comment type="cofactor">
    <cofactor evidence="11">
        <name>Mn(2+)</name>
        <dbReference type="ChEBI" id="CHEBI:29035"/>
    </cofactor>
</comment>
<dbReference type="EMBL" id="CP007243">
    <property type="protein sequence ID" value="AIA31334.1"/>
    <property type="molecule type" value="Genomic_DNA"/>
</dbReference>
<dbReference type="NCBIfam" id="TIGR00973">
    <property type="entry name" value="leuA_bact"/>
    <property type="match status" value="1"/>
</dbReference>
<dbReference type="InterPro" id="IPR054691">
    <property type="entry name" value="LeuA/HCS_post-cat"/>
</dbReference>
<proteinExistence type="inferred from homology"/>
<evidence type="ECO:0000256" key="5">
    <source>
        <dbReference type="ARBA" id="ARBA00022430"/>
    </source>
</evidence>
<comment type="similarity">
    <text evidence="2 11">Belongs to the alpha-IPM synthase/homocitrate synthase family. LeuA type 1 subfamily.</text>
</comment>
<dbReference type="PROSITE" id="PS50991">
    <property type="entry name" value="PYR_CT"/>
    <property type="match status" value="1"/>
</dbReference>
<gene>
    <name evidence="11" type="primary">leuA</name>
    <name evidence="14" type="ORF">Y981_13035</name>
</gene>
<dbReference type="Proteomes" id="UP000027059">
    <property type="component" value="Chromosome"/>
</dbReference>
<evidence type="ECO:0000256" key="12">
    <source>
        <dbReference type="SAM" id="MobiDB-lite"/>
    </source>
</evidence>
<feature type="binding site" evidence="11">
    <location>
        <position position="245"/>
    </location>
    <ligand>
        <name>Mn(2+)</name>
        <dbReference type="ChEBI" id="CHEBI:29035"/>
    </ligand>
</feature>
<dbReference type="UniPathway" id="UPA00048">
    <property type="reaction ID" value="UER00070"/>
</dbReference>
<evidence type="ECO:0000256" key="10">
    <source>
        <dbReference type="ARBA" id="ARBA00023304"/>
    </source>
</evidence>
<comment type="function">
    <text evidence="11">Catalyzes the condensation of the acetyl group of acetyl-CoA with 3-methyl-2-oxobutanoate (2-ketoisovalerate) to form 3-carboxy-3-hydroxy-4-methylpentanoate (2-isopropylmalate).</text>
</comment>
<dbReference type="InterPro" id="IPR036230">
    <property type="entry name" value="LeuA_allosteric_dom_sf"/>
</dbReference>
<dbReference type="InterPro" id="IPR013709">
    <property type="entry name" value="2-isopropylmalate_synth_dimer"/>
</dbReference>
<dbReference type="Gene3D" id="1.10.238.260">
    <property type="match status" value="1"/>
</dbReference>
<dbReference type="InterPro" id="IPR013785">
    <property type="entry name" value="Aldolase_TIM"/>
</dbReference>
<dbReference type="NCBIfam" id="NF002086">
    <property type="entry name" value="PRK00915.1-3"/>
    <property type="match status" value="1"/>
</dbReference>
<dbReference type="FunFam" id="3.20.20.70:FF:000010">
    <property type="entry name" value="2-isopropylmalate synthase"/>
    <property type="match status" value="1"/>
</dbReference>
<dbReference type="PANTHER" id="PTHR10277">
    <property type="entry name" value="HOMOCITRATE SYNTHASE-RELATED"/>
    <property type="match status" value="1"/>
</dbReference>
<accession>A0A059XRY2</accession>
<dbReference type="PROSITE" id="PS00815">
    <property type="entry name" value="AIPM_HOMOCIT_SYNTH_1"/>
    <property type="match status" value="1"/>
</dbReference>
<reference evidence="15" key="1">
    <citation type="submission" date="2014-02" db="EMBL/GenBank/DDBJ databases">
        <title>Complete genome sequence and comparative genomic analysis of the nitrogen-fixing bacterium Leptospirillum ferriphilum YSK.</title>
        <authorList>
            <person name="Guo X."/>
            <person name="Yin H."/>
            <person name="Liang Y."/>
            <person name="Hu Q."/>
            <person name="Ma L."/>
            <person name="Xiao Y."/>
            <person name="Zhang X."/>
            <person name="Qiu G."/>
            <person name="Liu X."/>
        </authorList>
    </citation>
    <scope>NUCLEOTIDE SEQUENCE [LARGE SCALE GENOMIC DNA]</scope>
    <source>
        <strain evidence="15">YSK</strain>
    </source>
</reference>
<sequence length="532" mass="57948">MADKTGIVKIFDTTLRDGEQSPGASMQREEKLQVARQLARLNVDIIEAGFPVASPDDFEAVSQIATEVGNLPDPPVICALARATDKDILEAARSLKNARSPRIHTFIATSPVHMAKKLRMGPEEVIQTIRRSVALARKHVPDVEFSAEDAFRSDRAFLARAVQVAIESGAQTINIPDTVGYAVPDAVKDLFRFLIETVPGAKSVVFSCHCHDDLGLSVANSLAALEAGARQVECTINGIGERAGNAAMEEIVMALRVRKSWFNLETKIRSEEFFRTSRLVSSVTGMNVQPNKAIVGENAFAHESGIHQDGLLKDKDTYEILVPEDVGVSGGRLVLGKHSGRHALHDRLKAMGYSLDGEEFERVFSRFKKLADQKKELYEEDLEVLLTEEESQTRDRFVLKRLHVSGGTEIPPTATVVLERDGVEHRMAGLGDGPVDAIYRTVSKITATNARLVSYSVKAITGGTDALGEVTVRIEGDGLLSIGQGADTDILVASAKAYLAALNRLERKKGKAGRLSVPDSFDSEKKEIQETP</sequence>
<evidence type="ECO:0000259" key="13">
    <source>
        <dbReference type="PROSITE" id="PS50991"/>
    </source>
</evidence>
<evidence type="ECO:0000313" key="15">
    <source>
        <dbReference type="Proteomes" id="UP000027059"/>
    </source>
</evidence>
<dbReference type="InterPro" id="IPR000891">
    <property type="entry name" value="PYR_CT"/>
</dbReference>
<dbReference type="HAMAP" id="MF_01025">
    <property type="entry name" value="LeuA_type1"/>
    <property type="match status" value="1"/>
</dbReference>
<dbReference type="GO" id="GO:0005737">
    <property type="term" value="C:cytoplasm"/>
    <property type="evidence" value="ECO:0007669"/>
    <property type="project" value="UniProtKB-UniRule"/>
</dbReference>
<dbReference type="Pfam" id="PF08502">
    <property type="entry name" value="LeuA_dimer"/>
    <property type="match status" value="1"/>
</dbReference>
<organism evidence="14 15">
    <name type="scientific">Leptospirillum ferriphilum YSK</name>
    <dbReference type="NCBI Taxonomy" id="1441628"/>
    <lineage>
        <taxon>Bacteria</taxon>
        <taxon>Pseudomonadati</taxon>
        <taxon>Nitrospirota</taxon>
        <taxon>Nitrospiria</taxon>
        <taxon>Nitrospirales</taxon>
        <taxon>Nitrospiraceae</taxon>
        <taxon>Leptospirillum</taxon>
    </lineage>
</organism>
<keyword evidence="10 11" id="KW-0100">Branched-chain amino acid biosynthesis</keyword>
<evidence type="ECO:0000256" key="4">
    <source>
        <dbReference type="ARBA" id="ARBA00018198"/>
    </source>
</evidence>
<dbReference type="Pfam" id="PF00682">
    <property type="entry name" value="HMGL-like"/>
    <property type="match status" value="1"/>
</dbReference>
<feature type="compositionally biased region" description="Basic and acidic residues" evidence="12">
    <location>
        <begin position="522"/>
        <end position="532"/>
    </location>
</feature>
<comment type="subunit">
    <text evidence="11">Homodimer.</text>
</comment>
<keyword evidence="6 11" id="KW-0028">Amino-acid biosynthesis</keyword>
<dbReference type="GO" id="GO:0030145">
    <property type="term" value="F:manganese ion binding"/>
    <property type="evidence" value="ECO:0007669"/>
    <property type="project" value="UniProtKB-UniRule"/>
</dbReference>
<dbReference type="CDD" id="cd07940">
    <property type="entry name" value="DRE_TIM_IPMS"/>
    <property type="match status" value="1"/>
</dbReference>
<dbReference type="RefSeq" id="WP_038506447.1">
    <property type="nucleotide sequence ID" value="NZ_CP007243.1"/>
</dbReference>
<dbReference type="HOGENOM" id="CLU_022158_0_1_0"/>
<keyword evidence="5 11" id="KW-0432">Leucine biosynthesis</keyword>
<feature type="region of interest" description="Regulatory domain" evidence="11">
    <location>
        <begin position="398"/>
        <end position="532"/>
    </location>
</feature>
<evidence type="ECO:0000256" key="3">
    <source>
        <dbReference type="ARBA" id="ARBA00012973"/>
    </source>
</evidence>
<feature type="binding site" evidence="11">
    <location>
        <position position="211"/>
    </location>
    <ligand>
        <name>Mn(2+)</name>
        <dbReference type="ChEBI" id="CHEBI:29035"/>
    </ligand>
</feature>
<keyword evidence="11" id="KW-0963">Cytoplasm</keyword>
<dbReference type="GO" id="GO:0009098">
    <property type="term" value="P:L-leucine biosynthetic process"/>
    <property type="evidence" value="ECO:0007669"/>
    <property type="project" value="UniProtKB-UniRule"/>
</dbReference>
<evidence type="ECO:0000256" key="6">
    <source>
        <dbReference type="ARBA" id="ARBA00022605"/>
    </source>
</evidence>
<dbReference type="FunFam" id="1.10.238.260:FF:000001">
    <property type="entry name" value="2-isopropylmalate synthase"/>
    <property type="match status" value="1"/>
</dbReference>
<evidence type="ECO:0000313" key="14">
    <source>
        <dbReference type="EMBL" id="AIA31334.1"/>
    </source>
</evidence>
<keyword evidence="7 11" id="KW-0808">Transferase</keyword>
<evidence type="ECO:0000256" key="7">
    <source>
        <dbReference type="ARBA" id="ARBA00022679"/>
    </source>
</evidence>
<feature type="binding site" evidence="11">
    <location>
        <position position="209"/>
    </location>
    <ligand>
        <name>Mn(2+)</name>
        <dbReference type="ChEBI" id="CHEBI:29035"/>
    </ligand>
</feature>
<keyword evidence="14" id="KW-0012">Acyltransferase</keyword>
<dbReference type="SMART" id="SM00917">
    <property type="entry name" value="LeuA_dimer"/>
    <property type="match status" value="1"/>
</dbReference>
<evidence type="ECO:0000256" key="11">
    <source>
        <dbReference type="HAMAP-Rule" id="MF_01025"/>
    </source>
</evidence>